<sequence length="140" mass="15131">MHCPVCRAHHVNCHGLKCFVEAECPVCMEKKSPFMMLPCGHGTCEEDFQALGGSMPSGSPDEQMINRVGDPVALGTSRGSMHLYYCGRDITGSDRTCGPNNGPQCPDCLGMRDFTQVLNRAGLPVMAGTSPSCRHLYYCG</sequence>
<organism evidence="1 2">
    <name type="scientific">Polarella glacialis</name>
    <name type="common">Dinoflagellate</name>
    <dbReference type="NCBI Taxonomy" id="89957"/>
    <lineage>
        <taxon>Eukaryota</taxon>
        <taxon>Sar</taxon>
        <taxon>Alveolata</taxon>
        <taxon>Dinophyceae</taxon>
        <taxon>Suessiales</taxon>
        <taxon>Suessiaceae</taxon>
        <taxon>Polarella</taxon>
    </lineage>
</organism>
<proteinExistence type="predicted"/>
<dbReference type="EMBL" id="CAJNNV010001628">
    <property type="protein sequence ID" value="CAE8585419.1"/>
    <property type="molecule type" value="Genomic_DNA"/>
</dbReference>
<feature type="non-terminal residue" evidence="1">
    <location>
        <position position="140"/>
    </location>
</feature>
<dbReference type="InterPro" id="IPR013083">
    <property type="entry name" value="Znf_RING/FYVE/PHD"/>
</dbReference>
<evidence type="ECO:0000313" key="2">
    <source>
        <dbReference type="Proteomes" id="UP000654075"/>
    </source>
</evidence>
<comment type="caution">
    <text evidence="1">The sequence shown here is derived from an EMBL/GenBank/DDBJ whole genome shotgun (WGS) entry which is preliminary data.</text>
</comment>
<name>A0A813DCX8_POLGL</name>
<dbReference type="AlphaFoldDB" id="A0A813DCX8"/>
<reference evidence="1" key="1">
    <citation type="submission" date="2021-02" db="EMBL/GenBank/DDBJ databases">
        <authorList>
            <person name="Dougan E. K."/>
            <person name="Rhodes N."/>
            <person name="Thang M."/>
            <person name="Chan C."/>
        </authorList>
    </citation>
    <scope>NUCLEOTIDE SEQUENCE</scope>
</reference>
<protein>
    <submittedName>
        <fullName evidence="1">Uncharacterized protein</fullName>
    </submittedName>
</protein>
<dbReference type="Gene3D" id="3.30.40.10">
    <property type="entry name" value="Zinc/RING finger domain, C3HC4 (zinc finger)"/>
    <property type="match status" value="1"/>
</dbReference>
<dbReference type="Proteomes" id="UP000654075">
    <property type="component" value="Unassembled WGS sequence"/>
</dbReference>
<keyword evidence="2" id="KW-1185">Reference proteome</keyword>
<accession>A0A813DCX8</accession>
<gene>
    <name evidence="1" type="ORF">PGLA1383_LOCUS4328</name>
</gene>
<evidence type="ECO:0000313" key="1">
    <source>
        <dbReference type="EMBL" id="CAE8585419.1"/>
    </source>
</evidence>